<dbReference type="InterPro" id="IPR005149">
    <property type="entry name" value="Tscrpt_reg_PadR_N"/>
</dbReference>
<dbReference type="InterPro" id="IPR052509">
    <property type="entry name" value="Metal_resp_DNA-bind_regulator"/>
</dbReference>
<evidence type="ECO:0000259" key="1">
    <source>
        <dbReference type="Pfam" id="PF03551"/>
    </source>
</evidence>
<keyword evidence="3" id="KW-1185">Reference proteome</keyword>
<dbReference type="PANTHER" id="PTHR33169">
    <property type="entry name" value="PADR-FAMILY TRANSCRIPTIONAL REGULATOR"/>
    <property type="match status" value="1"/>
</dbReference>
<gene>
    <name evidence="2" type="ORF">HEB94_007427</name>
</gene>
<reference evidence="2" key="1">
    <citation type="submission" date="2020-10" db="EMBL/GenBank/DDBJ databases">
        <title>Sequencing the genomes of 1000 actinobacteria strains.</title>
        <authorList>
            <person name="Klenk H.-P."/>
        </authorList>
    </citation>
    <scope>NUCLEOTIDE SEQUENCE</scope>
    <source>
        <strain evidence="2">DSM 45354</strain>
    </source>
</reference>
<feature type="domain" description="Transcription regulator PadR N-terminal" evidence="1">
    <location>
        <begin position="14"/>
        <end position="88"/>
    </location>
</feature>
<organism evidence="2 3">
    <name type="scientific">Actinopolymorpha pittospori</name>
    <dbReference type="NCBI Taxonomy" id="648752"/>
    <lineage>
        <taxon>Bacteria</taxon>
        <taxon>Bacillati</taxon>
        <taxon>Actinomycetota</taxon>
        <taxon>Actinomycetes</taxon>
        <taxon>Propionibacteriales</taxon>
        <taxon>Actinopolymorphaceae</taxon>
        <taxon>Actinopolymorpha</taxon>
    </lineage>
</organism>
<evidence type="ECO:0000313" key="3">
    <source>
        <dbReference type="Proteomes" id="UP000638648"/>
    </source>
</evidence>
<dbReference type="AlphaFoldDB" id="A0A927RD36"/>
<name>A0A927RD36_9ACTN</name>
<dbReference type="Gene3D" id="1.10.10.10">
    <property type="entry name" value="Winged helix-like DNA-binding domain superfamily/Winged helix DNA-binding domain"/>
    <property type="match status" value="1"/>
</dbReference>
<dbReference type="GO" id="GO:0003677">
    <property type="term" value="F:DNA binding"/>
    <property type="evidence" value="ECO:0007669"/>
    <property type="project" value="UniProtKB-KW"/>
</dbReference>
<dbReference type="SUPFAM" id="SSF46785">
    <property type="entry name" value="Winged helix' DNA-binding domain"/>
    <property type="match status" value="1"/>
</dbReference>
<proteinExistence type="predicted"/>
<sequence length="219" mass="24497">MVRKPSGDLVGLTVLALLLQGPRHPYELHRFIVDTHKDYVTGLPRSLYHAVDRLARDELITPVETSREGRRPERTVYEITPEGRAELAARLRRLLERPERENPTFTAAISMLGCLPPEDVQRSLGTRIASLEGGIATLDGVAASLREGGLPRLLVLELEYERALLAAELDWVRGVLADVRSGELRWSAPLQGDDLGIHHETFWKGERPHPGRADQQDPT</sequence>
<keyword evidence="2" id="KW-0238">DNA-binding</keyword>
<dbReference type="EMBL" id="JADBEM010000001">
    <property type="protein sequence ID" value="MBE1610579.1"/>
    <property type="molecule type" value="Genomic_DNA"/>
</dbReference>
<dbReference type="Pfam" id="PF03551">
    <property type="entry name" value="PadR"/>
    <property type="match status" value="1"/>
</dbReference>
<accession>A0A927RD36</accession>
<dbReference type="Proteomes" id="UP000638648">
    <property type="component" value="Unassembled WGS sequence"/>
</dbReference>
<comment type="caution">
    <text evidence="2">The sequence shown here is derived from an EMBL/GenBank/DDBJ whole genome shotgun (WGS) entry which is preliminary data.</text>
</comment>
<dbReference type="PANTHER" id="PTHR33169:SF27">
    <property type="entry name" value="TRANSCRIPTIONAL REGULATOR PADR FAMILY PROTEIN"/>
    <property type="match status" value="1"/>
</dbReference>
<dbReference type="InterPro" id="IPR036390">
    <property type="entry name" value="WH_DNA-bd_sf"/>
</dbReference>
<dbReference type="InterPro" id="IPR036388">
    <property type="entry name" value="WH-like_DNA-bd_sf"/>
</dbReference>
<evidence type="ECO:0000313" key="2">
    <source>
        <dbReference type="EMBL" id="MBE1610579.1"/>
    </source>
</evidence>
<dbReference type="RefSeq" id="WP_192753931.1">
    <property type="nucleotide sequence ID" value="NZ_BAABJL010000095.1"/>
</dbReference>
<protein>
    <submittedName>
        <fullName evidence="2">DNA-binding PadR family transcriptional regulator</fullName>
    </submittedName>
</protein>